<dbReference type="GO" id="GO:0000976">
    <property type="term" value="F:transcription cis-regulatory region binding"/>
    <property type="evidence" value="ECO:0007669"/>
    <property type="project" value="TreeGrafter"/>
</dbReference>
<evidence type="ECO:0000256" key="3">
    <source>
        <dbReference type="ARBA" id="ARBA00023163"/>
    </source>
</evidence>
<dbReference type="PROSITE" id="PS50977">
    <property type="entry name" value="HTH_TETR_2"/>
    <property type="match status" value="1"/>
</dbReference>
<accession>A0AAE3GG81</accession>
<evidence type="ECO:0000256" key="1">
    <source>
        <dbReference type="ARBA" id="ARBA00023015"/>
    </source>
</evidence>
<evidence type="ECO:0000256" key="2">
    <source>
        <dbReference type="ARBA" id="ARBA00023125"/>
    </source>
</evidence>
<organism evidence="6 7">
    <name type="scientific">Goodfellowiella coeruleoviolacea</name>
    <dbReference type="NCBI Taxonomy" id="334858"/>
    <lineage>
        <taxon>Bacteria</taxon>
        <taxon>Bacillati</taxon>
        <taxon>Actinomycetota</taxon>
        <taxon>Actinomycetes</taxon>
        <taxon>Pseudonocardiales</taxon>
        <taxon>Pseudonocardiaceae</taxon>
        <taxon>Goodfellowiella</taxon>
    </lineage>
</organism>
<dbReference type="Proteomes" id="UP001206128">
    <property type="component" value="Unassembled WGS sequence"/>
</dbReference>
<dbReference type="GO" id="GO:0003700">
    <property type="term" value="F:DNA-binding transcription factor activity"/>
    <property type="evidence" value="ECO:0007669"/>
    <property type="project" value="TreeGrafter"/>
</dbReference>
<dbReference type="InterPro" id="IPR049445">
    <property type="entry name" value="TetR_SbtR-like_C"/>
</dbReference>
<keyword evidence="1" id="KW-0805">Transcription regulation</keyword>
<gene>
    <name evidence="6" type="ORF">LX83_003611</name>
</gene>
<dbReference type="InterPro" id="IPR001647">
    <property type="entry name" value="HTH_TetR"/>
</dbReference>
<dbReference type="PRINTS" id="PR00455">
    <property type="entry name" value="HTHTETR"/>
</dbReference>
<name>A0AAE3GG81_9PSEU</name>
<dbReference type="Pfam" id="PF21597">
    <property type="entry name" value="TetR_C_43"/>
    <property type="match status" value="1"/>
</dbReference>
<evidence type="ECO:0000256" key="4">
    <source>
        <dbReference type="PROSITE-ProRule" id="PRU00335"/>
    </source>
</evidence>
<feature type="DNA-binding region" description="H-T-H motif" evidence="4">
    <location>
        <begin position="38"/>
        <end position="57"/>
    </location>
</feature>
<proteinExistence type="predicted"/>
<dbReference type="Pfam" id="PF00440">
    <property type="entry name" value="TetR_N"/>
    <property type="match status" value="1"/>
</dbReference>
<evidence type="ECO:0000259" key="5">
    <source>
        <dbReference type="PROSITE" id="PS50977"/>
    </source>
</evidence>
<feature type="domain" description="HTH tetR-type" evidence="5">
    <location>
        <begin position="16"/>
        <end position="75"/>
    </location>
</feature>
<keyword evidence="7" id="KW-1185">Reference proteome</keyword>
<dbReference type="SUPFAM" id="SSF46689">
    <property type="entry name" value="Homeodomain-like"/>
    <property type="match status" value="1"/>
</dbReference>
<dbReference type="RefSeq" id="WP_253772917.1">
    <property type="nucleotide sequence ID" value="NZ_JAMTCK010000008.1"/>
</dbReference>
<keyword evidence="2 4" id="KW-0238">DNA-binding</keyword>
<sequence>MDSATPRRRRPRADARRNYERLLAEADAVFREHGVDASLERIARQAGVAIGTLYKHFPTRLALIAALLRERHDALFARGDALLADASPGAALATWIRLVVAHAATYQGLAALFIVGPGLKAAELAEDCARLASVTEQLVGTARAAGALRPEVTSADVSALMNAAAWVHEEISADQANRLLDLAVAGMTPTGTALGS</sequence>
<dbReference type="AlphaFoldDB" id="A0AAE3GG81"/>
<dbReference type="InterPro" id="IPR036271">
    <property type="entry name" value="Tet_transcr_reg_TetR-rel_C_sf"/>
</dbReference>
<protein>
    <submittedName>
        <fullName evidence="6">Transcriptional regulator, TetR family</fullName>
    </submittedName>
</protein>
<keyword evidence="3" id="KW-0804">Transcription</keyword>
<dbReference type="EMBL" id="JAMTCK010000008">
    <property type="protein sequence ID" value="MCP2166739.1"/>
    <property type="molecule type" value="Genomic_DNA"/>
</dbReference>
<dbReference type="Gene3D" id="1.10.357.10">
    <property type="entry name" value="Tetracycline Repressor, domain 2"/>
    <property type="match status" value="1"/>
</dbReference>
<dbReference type="InterPro" id="IPR009057">
    <property type="entry name" value="Homeodomain-like_sf"/>
</dbReference>
<dbReference type="PANTHER" id="PTHR30055">
    <property type="entry name" value="HTH-TYPE TRANSCRIPTIONAL REGULATOR RUTR"/>
    <property type="match status" value="1"/>
</dbReference>
<dbReference type="InterPro" id="IPR050109">
    <property type="entry name" value="HTH-type_TetR-like_transc_reg"/>
</dbReference>
<dbReference type="SUPFAM" id="SSF48498">
    <property type="entry name" value="Tetracyclin repressor-like, C-terminal domain"/>
    <property type="match status" value="1"/>
</dbReference>
<reference evidence="6" key="1">
    <citation type="submission" date="2022-06" db="EMBL/GenBank/DDBJ databases">
        <title>Genomic Encyclopedia of Archaeal and Bacterial Type Strains, Phase II (KMG-II): from individual species to whole genera.</title>
        <authorList>
            <person name="Goeker M."/>
        </authorList>
    </citation>
    <scope>NUCLEOTIDE SEQUENCE</scope>
    <source>
        <strain evidence="6">DSM 43935</strain>
    </source>
</reference>
<evidence type="ECO:0000313" key="6">
    <source>
        <dbReference type="EMBL" id="MCP2166739.1"/>
    </source>
</evidence>
<comment type="caution">
    <text evidence="6">The sequence shown here is derived from an EMBL/GenBank/DDBJ whole genome shotgun (WGS) entry which is preliminary data.</text>
</comment>
<evidence type="ECO:0000313" key="7">
    <source>
        <dbReference type="Proteomes" id="UP001206128"/>
    </source>
</evidence>
<dbReference type="PANTHER" id="PTHR30055:SF234">
    <property type="entry name" value="HTH-TYPE TRANSCRIPTIONAL REGULATOR BETI"/>
    <property type="match status" value="1"/>
</dbReference>